<proteinExistence type="predicted"/>
<organism evidence="1 2">
    <name type="scientific">Rangifer tarandus platyrhynchus</name>
    <name type="common">Svalbard reindeer</name>
    <dbReference type="NCBI Taxonomy" id="3082113"/>
    <lineage>
        <taxon>Eukaryota</taxon>
        <taxon>Metazoa</taxon>
        <taxon>Chordata</taxon>
        <taxon>Craniata</taxon>
        <taxon>Vertebrata</taxon>
        <taxon>Euteleostomi</taxon>
        <taxon>Mammalia</taxon>
        <taxon>Eutheria</taxon>
        <taxon>Laurasiatheria</taxon>
        <taxon>Artiodactyla</taxon>
        <taxon>Ruminantia</taxon>
        <taxon>Pecora</taxon>
        <taxon>Cervidae</taxon>
        <taxon>Odocoileinae</taxon>
        <taxon>Rangifer</taxon>
    </lineage>
</organism>
<reference evidence="1" key="1">
    <citation type="submission" date="2023-05" db="EMBL/GenBank/DDBJ databases">
        <authorList>
            <consortium name="ELIXIR-Norway"/>
        </authorList>
    </citation>
    <scope>NUCLEOTIDE SEQUENCE</scope>
</reference>
<feature type="non-terminal residue" evidence="1">
    <location>
        <position position="1"/>
    </location>
</feature>
<dbReference type="EMBL" id="OX596109">
    <property type="protein sequence ID" value="CAN0295328.1"/>
    <property type="molecule type" value="Genomic_DNA"/>
</dbReference>
<sequence>SVLLGHFWKPVGGSELRSDFDLGLHSSARCPALSPPAPLPPTQPPGTFASRAGVDQLLGGSAAAKTRRAEPGSGPRGARARARSRQEHWACAARGRFSGRAGERACSSRLPRQRRRARRVLSSPRETASPRPGTDGGWRLAEDWEGAVRVGGFLPAASRRVRARGASGEAAAPRADPRCARALPPERVRARVPGARSRCPPSVPGAPAGWAEETHTVPVMFPGNLSFRRYTCVSLVLRATPEPNILLPACLRLGLS</sequence>
<accession>A0AC59Z815</accession>
<feature type="non-terminal residue" evidence="1">
    <location>
        <position position="256"/>
    </location>
</feature>
<reference evidence="1" key="2">
    <citation type="submission" date="2025-03" db="EMBL/GenBank/DDBJ databases">
        <authorList>
            <consortium name="ELIXIR-Norway"/>
            <consortium name="Elixir Norway"/>
        </authorList>
    </citation>
    <scope>NUCLEOTIDE SEQUENCE</scope>
</reference>
<evidence type="ECO:0000313" key="2">
    <source>
        <dbReference type="Proteomes" id="UP001162501"/>
    </source>
</evidence>
<dbReference type="Proteomes" id="UP001162501">
    <property type="component" value="Chromosome 25"/>
</dbReference>
<name>A0AC59Z815_RANTA</name>
<gene>
    <name evidence="1" type="ORF">MRATA1EN22A_LOCUS15114</name>
</gene>
<evidence type="ECO:0000313" key="1">
    <source>
        <dbReference type="EMBL" id="CAN0295328.1"/>
    </source>
</evidence>
<protein>
    <submittedName>
        <fullName evidence="1">Uncharacterized protein</fullName>
    </submittedName>
</protein>